<comment type="caution">
    <text evidence="1">The sequence shown here is derived from an EMBL/GenBank/DDBJ whole genome shotgun (WGS) entry which is preliminary data.</text>
</comment>
<dbReference type="SUPFAM" id="SSF52047">
    <property type="entry name" value="RNI-like"/>
    <property type="match status" value="1"/>
</dbReference>
<dbReference type="AlphaFoldDB" id="A0AAD5UX74"/>
<reference evidence="1" key="1">
    <citation type="submission" date="2022-07" db="EMBL/GenBank/DDBJ databases">
        <title>Genome Sequence of Physisporinus lineatus.</title>
        <authorList>
            <person name="Buettner E."/>
        </authorList>
    </citation>
    <scope>NUCLEOTIDE SEQUENCE</scope>
    <source>
        <strain evidence="1">VT162</strain>
    </source>
</reference>
<evidence type="ECO:0000313" key="2">
    <source>
        <dbReference type="Proteomes" id="UP001212997"/>
    </source>
</evidence>
<dbReference type="Proteomes" id="UP001212997">
    <property type="component" value="Unassembled WGS sequence"/>
</dbReference>
<organism evidence="1 2">
    <name type="scientific">Meripilus lineatus</name>
    <dbReference type="NCBI Taxonomy" id="2056292"/>
    <lineage>
        <taxon>Eukaryota</taxon>
        <taxon>Fungi</taxon>
        <taxon>Dikarya</taxon>
        <taxon>Basidiomycota</taxon>
        <taxon>Agaricomycotina</taxon>
        <taxon>Agaricomycetes</taxon>
        <taxon>Polyporales</taxon>
        <taxon>Meripilaceae</taxon>
        <taxon>Meripilus</taxon>
    </lineage>
</organism>
<accession>A0AAD5UX74</accession>
<gene>
    <name evidence="1" type="ORF">NLI96_g8530</name>
</gene>
<proteinExistence type="predicted"/>
<name>A0AAD5UX74_9APHY</name>
<evidence type="ECO:0000313" key="1">
    <source>
        <dbReference type="EMBL" id="KAJ3480184.1"/>
    </source>
</evidence>
<protein>
    <recommendedName>
        <fullName evidence="3">F-box domain-containing protein</fullName>
    </recommendedName>
</protein>
<dbReference type="EMBL" id="JANAWD010000390">
    <property type="protein sequence ID" value="KAJ3480184.1"/>
    <property type="molecule type" value="Genomic_DNA"/>
</dbReference>
<sequence>MPRFIEFLKLSSNRPLTVQSSIISDASLLPLRILFSQYPSRIETLSLSIRYNVNFVSENFSLRRLKALSLVNNNSSVVSRVPDFLSHLSAPSLQHLVISGWHVCWKSTIFHCAITNLVISGLRGPRWSPPMQGNTSREMFNALARMRMLESLDLEDVLPLSIASQATRTVTLPHLKSIRLSEGVVQCIRFLSSLVYPPQVCLDLRFGSPPIPFETTSTLSQNIMSIALEFTRSEVIFQGFSDVLPTETLSGLGGRPTPRIRASFTRQSYHLVFEDNQSSHAVAWLSSLVSESSPIKSCFFDSIPDTIPNRQGMASLFKKLANVTQLCVSGNTTVHLLASTLPSSDNSIPLPLLGGVDVINVDDREICRQCMVLNSELRLRERLNRTSVGMQL</sequence>
<evidence type="ECO:0008006" key="3">
    <source>
        <dbReference type="Google" id="ProtNLM"/>
    </source>
</evidence>
<keyword evidence="2" id="KW-1185">Reference proteome</keyword>